<name>A0AAV2ERI4_9ROSI</name>
<evidence type="ECO:0000313" key="2">
    <source>
        <dbReference type="Proteomes" id="UP001497516"/>
    </source>
</evidence>
<reference evidence="1 2" key="1">
    <citation type="submission" date="2024-04" db="EMBL/GenBank/DDBJ databases">
        <authorList>
            <person name="Fracassetti M."/>
        </authorList>
    </citation>
    <scope>NUCLEOTIDE SEQUENCE [LARGE SCALE GENOMIC DNA]</scope>
</reference>
<accession>A0AAV2ERI4</accession>
<dbReference type="Proteomes" id="UP001497516">
    <property type="component" value="Chromosome 5"/>
</dbReference>
<gene>
    <name evidence="1" type="ORF">LTRI10_LOCUS29517</name>
</gene>
<dbReference type="AlphaFoldDB" id="A0AAV2ERI4"/>
<protein>
    <submittedName>
        <fullName evidence="1">Uncharacterized protein</fullName>
    </submittedName>
</protein>
<keyword evidence="2" id="KW-1185">Reference proteome</keyword>
<evidence type="ECO:0000313" key="1">
    <source>
        <dbReference type="EMBL" id="CAL1388593.1"/>
    </source>
</evidence>
<sequence>MNNPSFDFYFNSSSLSCDPDPIISFSSILSFLLSFTCRSPFFLSLAEEQQELLAPAAREEEHGALGWMWRVSSAVVRSRKSDGGSLTTATTRIGGR</sequence>
<dbReference type="EMBL" id="OZ034818">
    <property type="protein sequence ID" value="CAL1388593.1"/>
    <property type="molecule type" value="Genomic_DNA"/>
</dbReference>
<proteinExistence type="predicted"/>
<organism evidence="1 2">
    <name type="scientific">Linum trigynum</name>
    <dbReference type="NCBI Taxonomy" id="586398"/>
    <lineage>
        <taxon>Eukaryota</taxon>
        <taxon>Viridiplantae</taxon>
        <taxon>Streptophyta</taxon>
        <taxon>Embryophyta</taxon>
        <taxon>Tracheophyta</taxon>
        <taxon>Spermatophyta</taxon>
        <taxon>Magnoliopsida</taxon>
        <taxon>eudicotyledons</taxon>
        <taxon>Gunneridae</taxon>
        <taxon>Pentapetalae</taxon>
        <taxon>rosids</taxon>
        <taxon>fabids</taxon>
        <taxon>Malpighiales</taxon>
        <taxon>Linaceae</taxon>
        <taxon>Linum</taxon>
    </lineage>
</organism>